<reference evidence="3" key="1">
    <citation type="journal article" date="2013" name="Nature">
        <title>Draft genome of the wheat A-genome progenitor Triticum urartu.</title>
        <authorList>
            <person name="Ling H.Q."/>
            <person name="Zhao S."/>
            <person name="Liu D."/>
            <person name="Wang J."/>
            <person name="Sun H."/>
            <person name="Zhang C."/>
            <person name="Fan H."/>
            <person name="Li D."/>
            <person name="Dong L."/>
            <person name="Tao Y."/>
            <person name="Gao C."/>
            <person name="Wu H."/>
            <person name="Li Y."/>
            <person name="Cui Y."/>
            <person name="Guo X."/>
            <person name="Zheng S."/>
            <person name="Wang B."/>
            <person name="Yu K."/>
            <person name="Liang Q."/>
            <person name="Yang W."/>
            <person name="Lou X."/>
            <person name="Chen J."/>
            <person name="Feng M."/>
            <person name="Jian J."/>
            <person name="Zhang X."/>
            <person name="Luo G."/>
            <person name="Jiang Y."/>
            <person name="Liu J."/>
            <person name="Wang Z."/>
            <person name="Sha Y."/>
            <person name="Zhang B."/>
            <person name="Wu H."/>
            <person name="Tang D."/>
            <person name="Shen Q."/>
            <person name="Xue P."/>
            <person name="Zou S."/>
            <person name="Wang X."/>
            <person name="Liu X."/>
            <person name="Wang F."/>
            <person name="Yang Y."/>
            <person name="An X."/>
            <person name="Dong Z."/>
            <person name="Zhang K."/>
            <person name="Zhang X."/>
            <person name="Luo M.C."/>
            <person name="Dvorak J."/>
            <person name="Tong Y."/>
            <person name="Wang J."/>
            <person name="Yang H."/>
            <person name="Li Z."/>
            <person name="Wang D."/>
            <person name="Zhang A."/>
            <person name="Wang J."/>
        </authorList>
    </citation>
    <scope>NUCLEOTIDE SEQUENCE</scope>
    <source>
        <strain evidence="3">cv. G1812</strain>
    </source>
</reference>
<evidence type="ECO:0000256" key="1">
    <source>
        <dbReference type="SAM" id="MobiDB-lite"/>
    </source>
</evidence>
<name>A0A8R7V1I0_TRIUA</name>
<feature type="region of interest" description="Disordered" evidence="1">
    <location>
        <begin position="1"/>
        <end position="79"/>
    </location>
</feature>
<sequence length="142" mass="15227">ICIRDEEQRPAGQQHGAPGVRADRRTGAAGVRDGAAPGGLAGGGRPRRVRTVPQRGRGGRGTAASRRQVGGWRGTSWPTSCSFSQRTSRSCTTVAATAAAEATAATSCVRRTKMTRRRRWSICCGTSRASQRSWRARRPPPR</sequence>
<protein>
    <submittedName>
        <fullName evidence="2">Uncharacterized protein</fullName>
    </submittedName>
</protein>
<evidence type="ECO:0000313" key="2">
    <source>
        <dbReference type="EnsemblPlants" id="TuG1812G0700002841.01.T01"/>
    </source>
</evidence>
<evidence type="ECO:0000313" key="3">
    <source>
        <dbReference type="Proteomes" id="UP000015106"/>
    </source>
</evidence>
<dbReference type="Proteomes" id="UP000015106">
    <property type="component" value="Chromosome 7"/>
</dbReference>
<dbReference type="Gramene" id="TuG1812G0700002841.01.T01">
    <property type="protein sequence ID" value="TuG1812G0700002841.01.T01"/>
    <property type="gene ID" value="TuG1812G0700002841.01"/>
</dbReference>
<organism evidence="2 3">
    <name type="scientific">Triticum urartu</name>
    <name type="common">Red wild einkorn</name>
    <name type="synonym">Crithodium urartu</name>
    <dbReference type="NCBI Taxonomy" id="4572"/>
    <lineage>
        <taxon>Eukaryota</taxon>
        <taxon>Viridiplantae</taxon>
        <taxon>Streptophyta</taxon>
        <taxon>Embryophyta</taxon>
        <taxon>Tracheophyta</taxon>
        <taxon>Spermatophyta</taxon>
        <taxon>Magnoliopsida</taxon>
        <taxon>Liliopsida</taxon>
        <taxon>Poales</taxon>
        <taxon>Poaceae</taxon>
        <taxon>BOP clade</taxon>
        <taxon>Pooideae</taxon>
        <taxon>Triticodae</taxon>
        <taxon>Triticeae</taxon>
        <taxon>Triticinae</taxon>
        <taxon>Triticum</taxon>
    </lineage>
</organism>
<keyword evidence="3" id="KW-1185">Reference proteome</keyword>
<reference evidence="2" key="2">
    <citation type="submission" date="2018-03" db="EMBL/GenBank/DDBJ databases">
        <title>The Triticum urartu genome reveals the dynamic nature of wheat genome evolution.</title>
        <authorList>
            <person name="Ling H."/>
            <person name="Ma B."/>
            <person name="Shi X."/>
            <person name="Liu H."/>
            <person name="Dong L."/>
            <person name="Sun H."/>
            <person name="Cao Y."/>
            <person name="Gao Q."/>
            <person name="Zheng S."/>
            <person name="Li Y."/>
            <person name="Yu Y."/>
            <person name="Du H."/>
            <person name="Qi M."/>
            <person name="Li Y."/>
            <person name="Yu H."/>
            <person name="Cui Y."/>
            <person name="Wang N."/>
            <person name="Chen C."/>
            <person name="Wu H."/>
            <person name="Zhao Y."/>
            <person name="Zhang J."/>
            <person name="Li Y."/>
            <person name="Zhou W."/>
            <person name="Zhang B."/>
            <person name="Hu W."/>
            <person name="Eijk M."/>
            <person name="Tang J."/>
            <person name="Witsenboer H."/>
            <person name="Zhao S."/>
            <person name="Li Z."/>
            <person name="Zhang A."/>
            <person name="Wang D."/>
            <person name="Liang C."/>
        </authorList>
    </citation>
    <scope>NUCLEOTIDE SEQUENCE [LARGE SCALE GENOMIC DNA]</scope>
    <source>
        <strain evidence="2">cv. G1812</strain>
    </source>
</reference>
<dbReference type="EnsemblPlants" id="TuG1812G0700002841.01.T01">
    <property type="protein sequence ID" value="TuG1812G0700002841.01.T01"/>
    <property type="gene ID" value="TuG1812G0700002841.01"/>
</dbReference>
<proteinExistence type="predicted"/>
<accession>A0A8R7V1I0</accession>
<reference evidence="2" key="3">
    <citation type="submission" date="2022-06" db="UniProtKB">
        <authorList>
            <consortium name="EnsemblPlants"/>
        </authorList>
    </citation>
    <scope>IDENTIFICATION</scope>
</reference>
<dbReference type="AlphaFoldDB" id="A0A8R7V1I0"/>